<dbReference type="GO" id="GO:0004016">
    <property type="term" value="F:adenylate cyclase activity"/>
    <property type="evidence" value="ECO:0007669"/>
    <property type="project" value="TreeGrafter"/>
</dbReference>
<name>A0A5D0UP87_9ACTN</name>
<dbReference type="GO" id="GO:0005737">
    <property type="term" value="C:cytoplasm"/>
    <property type="evidence" value="ECO:0007669"/>
    <property type="project" value="TreeGrafter"/>
</dbReference>
<dbReference type="GO" id="GO:0006355">
    <property type="term" value="P:regulation of DNA-templated transcription"/>
    <property type="evidence" value="ECO:0007669"/>
    <property type="project" value="InterPro"/>
</dbReference>
<evidence type="ECO:0000259" key="3">
    <source>
        <dbReference type="PROSITE" id="PS50043"/>
    </source>
</evidence>
<protein>
    <submittedName>
        <fullName evidence="4">AAA family ATPase</fullName>
    </submittedName>
</protein>
<dbReference type="SUPFAM" id="SSF46894">
    <property type="entry name" value="C-terminal effector domain of the bipartite response regulators"/>
    <property type="match status" value="1"/>
</dbReference>
<evidence type="ECO:0000313" key="5">
    <source>
        <dbReference type="Proteomes" id="UP000322634"/>
    </source>
</evidence>
<dbReference type="Pfam" id="PF00196">
    <property type="entry name" value="GerE"/>
    <property type="match status" value="1"/>
</dbReference>
<dbReference type="GO" id="GO:0005524">
    <property type="term" value="F:ATP binding"/>
    <property type="evidence" value="ECO:0007669"/>
    <property type="project" value="UniProtKB-KW"/>
</dbReference>
<dbReference type="SUPFAM" id="SSF48452">
    <property type="entry name" value="TPR-like"/>
    <property type="match status" value="1"/>
</dbReference>
<gene>
    <name evidence="4" type="ORF">FXF65_03695</name>
</gene>
<dbReference type="InterPro" id="IPR027417">
    <property type="entry name" value="P-loop_NTPase"/>
</dbReference>
<organism evidence="4 5">
    <name type="scientific">Actinomadura syzygii</name>
    <dbReference type="NCBI Taxonomy" id="1427538"/>
    <lineage>
        <taxon>Bacteria</taxon>
        <taxon>Bacillati</taxon>
        <taxon>Actinomycetota</taxon>
        <taxon>Actinomycetes</taxon>
        <taxon>Streptosporangiales</taxon>
        <taxon>Thermomonosporaceae</taxon>
        <taxon>Actinomadura</taxon>
    </lineage>
</organism>
<dbReference type="OrthoDB" id="4500249at2"/>
<dbReference type="Gene3D" id="1.10.10.10">
    <property type="entry name" value="Winged helix-like DNA-binding domain superfamily/Winged helix DNA-binding domain"/>
    <property type="match status" value="1"/>
</dbReference>
<sequence length="966" mass="102100">MWKPARESACPRRPLVGQKDALRTMREVVGGSADGEFHVLTLAGEPGAGKTRLLGELTAAASARGLPVMSGTASEFEQEMPFGVFIDALDDAIEENLPELVSELRPGVVGQLAMAFPAMAAASGPGDEAADEAADDQGGPAGLVRYRLYSAVRDLIERLALRGGLVLALDDMHWADASSVELLNHLVRHPPHMGVLIAVAYRPAQVGSALAAPLRSAAEHGPSITVAPLTLDEVVELLGPDVARTRCEALYKASGGNPFYLDALVRMTSAGERNEHDEPPHDVQTTIQAELNGLSDSSSLVAQAAAIVADEFEPALVAVAAGTTAEETLTALDRLVARDVVRQAAGGLRFRFRHPLIRHVIYGSTPPGRRSAAHGRVGAHLAALGAPAAQLAHHVERSATRGDRAAVGTLVDAARTVALQAPHTAAGWFASALRLMPHDEPERLTLMLELAELQSVIGRMEDGRKTATELLGLLPADDYDRRSVAVRFCAIAHRLLGSVEQGRALLVHELAAIPDQGSEAAVRLRVRLISDTLLGLDRRTAMGEIDRVPDMRSGWPPSLALALKAIRPMAAYVSGDVDAALAGVRAADEAVAATPDEDLVDCLDSLAWLAWTECLMGLHAGAVRRFDRLMAVARGTGRQYIIPVALSGKTRAYVGLGRLDDAARTVREAVESAWLLGSSHQSAFVYTEQCLVDHWTGDVKAALAGGREAIRSSGGNREWVSGQADYAYGLALADADRPDEARERLLAACNSTGGPRVSDPSTLLRCAERLAALEAASGHHEEAARWAADAERRAHPGLPGTVGLAALARAHALEHADPRSAAAKAREAAESLAGADWRLDTGRALLAAGVAAARADDLGAAREALEEAAERLGACGARRLHRRVVKELRRHGVPVPAPPGWDAAPYGLSPRELEVATLVAEGRTNLQIAESLVISVRAVEGHLSHIFAKLGVTSRTGVTASLSRTD</sequence>
<dbReference type="PANTHER" id="PTHR16305:SF35">
    <property type="entry name" value="TRANSCRIPTIONAL ACTIVATOR DOMAIN"/>
    <property type="match status" value="1"/>
</dbReference>
<dbReference type="Pfam" id="PF13191">
    <property type="entry name" value="AAA_16"/>
    <property type="match status" value="1"/>
</dbReference>
<dbReference type="InterPro" id="IPR016032">
    <property type="entry name" value="Sig_transdc_resp-reg_C-effctor"/>
</dbReference>
<dbReference type="EMBL" id="VSFF01000001">
    <property type="protein sequence ID" value="TYC18849.1"/>
    <property type="molecule type" value="Genomic_DNA"/>
</dbReference>
<feature type="domain" description="HTH luxR-type" evidence="3">
    <location>
        <begin position="900"/>
        <end position="966"/>
    </location>
</feature>
<accession>A0A5D0UP87</accession>
<dbReference type="GO" id="GO:0003677">
    <property type="term" value="F:DNA binding"/>
    <property type="evidence" value="ECO:0007669"/>
    <property type="project" value="InterPro"/>
</dbReference>
<dbReference type="PANTHER" id="PTHR16305">
    <property type="entry name" value="TESTICULAR SOLUBLE ADENYLYL CYCLASE"/>
    <property type="match status" value="1"/>
</dbReference>
<dbReference type="InterPro" id="IPR036388">
    <property type="entry name" value="WH-like_DNA-bd_sf"/>
</dbReference>
<dbReference type="PRINTS" id="PR00038">
    <property type="entry name" value="HTHLUXR"/>
</dbReference>
<proteinExistence type="predicted"/>
<dbReference type="RefSeq" id="WP_148348221.1">
    <property type="nucleotide sequence ID" value="NZ_JBHSBF010000027.1"/>
</dbReference>
<dbReference type="AlphaFoldDB" id="A0A5D0UP87"/>
<keyword evidence="5" id="KW-1185">Reference proteome</keyword>
<dbReference type="InterPro" id="IPR011990">
    <property type="entry name" value="TPR-like_helical_dom_sf"/>
</dbReference>
<reference evidence="4 5" key="1">
    <citation type="submission" date="2019-08" db="EMBL/GenBank/DDBJ databases">
        <title>Actinomadura sp. nov. CYP1-5 isolated from mountain soil.</title>
        <authorList>
            <person name="Songsumanus A."/>
            <person name="Kuncharoen N."/>
            <person name="Kudo T."/>
            <person name="Yuki M."/>
            <person name="Igarashi Y."/>
            <person name="Tanasupawat S."/>
        </authorList>
    </citation>
    <scope>NUCLEOTIDE SEQUENCE [LARGE SCALE GENOMIC DNA]</scope>
    <source>
        <strain evidence="4 5">GKU157</strain>
    </source>
</reference>
<dbReference type="Proteomes" id="UP000322634">
    <property type="component" value="Unassembled WGS sequence"/>
</dbReference>
<dbReference type="CDD" id="cd06170">
    <property type="entry name" value="LuxR_C_like"/>
    <property type="match status" value="1"/>
</dbReference>
<dbReference type="PROSITE" id="PS50043">
    <property type="entry name" value="HTH_LUXR_2"/>
    <property type="match status" value="1"/>
</dbReference>
<keyword evidence="1" id="KW-0547">Nucleotide-binding</keyword>
<dbReference type="SUPFAM" id="SSF52540">
    <property type="entry name" value="P-loop containing nucleoside triphosphate hydrolases"/>
    <property type="match status" value="1"/>
</dbReference>
<evidence type="ECO:0000256" key="2">
    <source>
        <dbReference type="ARBA" id="ARBA00022840"/>
    </source>
</evidence>
<evidence type="ECO:0000256" key="1">
    <source>
        <dbReference type="ARBA" id="ARBA00022741"/>
    </source>
</evidence>
<comment type="caution">
    <text evidence="4">The sequence shown here is derived from an EMBL/GenBank/DDBJ whole genome shotgun (WGS) entry which is preliminary data.</text>
</comment>
<dbReference type="InterPro" id="IPR041664">
    <property type="entry name" value="AAA_16"/>
</dbReference>
<keyword evidence="2" id="KW-0067">ATP-binding</keyword>
<dbReference type="SMART" id="SM00421">
    <property type="entry name" value="HTH_LUXR"/>
    <property type="match status" value="1"/>
</dbReference>
<evidence type="ECO:0000313" key="4">
    <source>
        <dbReference type="EMBL" id="TYC18849.1"/>
    </source>
</evidence>
<dbReference type="InterPro" id="IPR000792">
    <property type="entry name" value="Tscrpt_reg_LuxR_C"/>
</dbReference>